<evidence type="ECO:0000313" key="2">
    <source>
        <dbReference type="Proteomes" id="UP000694044"/>
    </source>
</evidence>
<organism evidence="1 2">
    <name type="scientific">Phytophthora pseudosyringae</name>
    <dbReference type="NCBI Taxonomy" id="221518"/>
    <lineage>
        <taxon>Eukaryota</taxon>
        <taxon>Sar</taxon>
        <taxon>Stramenopiles</taxon>
        <taxon>Oomycota</taxon>
        <taxon>Peronosporomycetes</taxon>
        <taxon>Peronosporales</taxon>
        <taxon>Peronosporaceae</taxon>
        <taxon>Phytophthora</taxon>
    </lineage>
</organism>
<sequence length="215" mass="24979">MRMLVLNFPQLLRRGTHAGSIRYLTGATDHTPLRRSITADWRVVKPSVDDDGEMAATRVHSHRELEHYMQQEVGETTTVKYVHPRLVRLVCLWAGRRRWKVSRKLFKAQINKRERTQGMGVGAKAQVKWCRHSSAAAIGLGQLRWHKLRRVVGLTPWGEQLIYRLKHHALSAYNPVSAGFHCPHPECVRRGRVDLYHIFWECPAAVRLRRVMTLR</sequence>
<proteinExistence type="predicted"/>
<dbReference type="EMBL" id="JAGDFM010000261">
    <property type="protein sequence ID" value="KAG7381121.1"/>
    <property type="molecule type" value="Genomic_DNA"/>
</dbReference>
<name>A0A8T1VJ73_9STRA</name>
<dbReference type="OrthoDB" id="89493at2759"/>
<evidence type="ECO:0008006" key="3">
    <source>
        <dbReference type="Google" id="ProtNLM"/>
    </source>
</evidence>
<dbReference type="AlphaFoldDB" id="A0A8T1VJ73"/>
<keyword evidence="2" id="KW-1185">Reference proteome</keyword>
<dbReference type="Proteomes" id="UP000694044">
    <property type="component" value="Unassembled WGS sequence"/>
</dbReference>
<protein>
    <recommendedName>
        <fullName evidence="3">Reverse transcriptase</fullName>
    </recommendedName>
</protein>
<accession>A0A8T1VJ73</accession>
<evidence type="ECO:0000313" key="1">
    <source>
        <dbReference type="EMBL" id="KAG7381121.1"/>
    </source>
</evidence>
<reference evidence="1" key="1">
    <citation type="submission" date="2021-02" db="EMBL/GenBank/DDBJ databases">
        <authorList>
            <person name="Palmer J.M."/>
        </authorList>
    </citation>
    <scope>NUCLEOTIDE SEQUENCE</scope>
    <source>
        <strain evidence="1">SCRP734</strain>
    </source>
</reference>
<gene>
    <name evidence="1" type="ORF">PHYPSEUDO_006447</name>
</gene>
<comment type="caution">
    <text evidence="1">The sequence shown here is derived from an EMBL/GenBank/DDBJ whole genome shotgun (WGS) entry which is preliminary data.</text>
</comment>